<dbReference type="Proteomes" id="UP001066276">
    <property type="component" value="Chromosome 10"/>
</dbReference>
<accession>A0AAV7M2E7</accession>
<sequence length="135" mass="14236">MAEGRKRCRAREVGASRLPEQAQAGHTDAALAHSGGGLAQTACLRAVPAGPKRGLLQSGAQAGVRRRSQSVSVVSGITGVPVGLLPRPSGTNPRCRHQSPLRAGPASFSRRQRRRDPLSGFRAGLRSSRLQRTIS</sequence>
<keyword evidence="3" id="KW-1185">Reference proteome</keyword>
<evidence type="ECO:0000256" key="1">
    <source>
        <dbReference type="SAM" id="MobiDB-lite"/>
    </source>
</evidence>
<gene>
    <name evidence="2" type="ORF">NDU88_002424</name>
</gene>
<name>A0AAV7M2E7_PLEWA</name>
<feature type="region of interest" description="Disordered" evidence="1">
    <location>
        <begin position="84"/>
        <end position="135"/>
    </location>
</feature>
<protein>
    <submittedName>
        <fullName evidence="2">Uncharacterized protein</fullName>
    </submittedName>
</protein>
<evidence type="ECO:0000313" key="3">
    <source>
        <dbReference type="Proteomes" id="UP001066276"/>
    </source>
</evidence>
<reference evidence="2" key="1">
    <citation type="journal article" date="2022" name="bioRxiv">
        <title>Sequencing and chromosome-scale assembly of the giantPleurodeles waltlgenome.</title>
        <authorList>
            <person name="Brown T."/>
            <person name="Elewa A."/>
            <person name="Iarovenko S."/>
            <person name="Subramanian E."/>
            <person name="Araus A.J."/>
            <person name="Petzold A."/>
            <person name="Susuki M."/>
            <person name="Suzuki K.-i.T."/>
            <person name="Hayashi T."/>
            <person name="Toyoda A."/>
            <person name="Oliveira C."/>
            <person name="Osipova E."/>
            <person name="Leigh N.D."/>
            <person name="Simon A."/>
            <person name="Yun M.H."/>
        </authorList>
    </citation>
    <scope>NUCLEOTIDE SEQUENCE</scope>
    <source>
        <strain evidence="2">20211129_DDA</strain>
        <tissue evidence="2">Liver</tissue>
    </source>
</reference>
<dbReference type="EMBL" id="JANPWB010000014">
    <property type="protein sequence ID" value="KAJ1097299.1"/>
    <property type="molecule type" value="Genomic_DNA"/>
</dbReference>
<proteinExistence type="predicted"/>
<dbReference type="AlphaFoldDB" id="A0AAV7M2E7"/>
<feature type="region of interest" description="Disordered" evidence="1">
    <location>
        <begin position="1"/>
        <end position="29"/>
    </location>
</feature>
<evidence type="ECO:0000313" key="2">
    <source>
        <dbReference type="EMBL" id="KAJ1097299.1"/>
    </source>
</evidence>
<comment type="caution">
    <text evidence="2">The sequence shown here is derived from an EMBL/GenBank/DDBJ whole genome shotgun (WGS) entry which is preliminary data.</text>
</comment>
<organism evidence="2 3">
    <name type="scientific">Pleurodeles waltl</name>
    <name type="common">Iberian ribbed newt</name>
    <dbReference type="NCBI Taxonomy" id="8319"/>
    <lineage>
        <taxon>Eukaryota</taxon>
        <taxon>Metazoa</taxon>
        <taxon>Chordata</taxon>
        <taxon>Craniata</taxon>
        <taxon>Vertebrata</taxon>
        <taxon>Euteleostomi</taxon>
        <taxon>Amphibia</taxon>
        <taxon>Batrachia</taxon>
        <taxon>Caudata</taxon>
        <taxon>Salamandroidea</taxon>
        <taxon>Salamandridae</taxon>
        <taxon>Pleurodelinae</taxon>
        <taxon>Pleurodeles</taxon>
    </lineage>
</organism>